<accession>A0ABW4BTQ0</accession>
<dbReference type="PANTHER" id="PTHR30487">
    <property type="entry name" value="TYPE 4 PREPILIN-LIKE PROTEINS LEADER PEPTIDE-PROCESSING ENZYME"/>
    <property type="match status" value="1"/>
</dbReference>
<dbReference type="Pfam" id="PF06750">
    <property type="entry name" value="A24_N_bact"/>
    <property type="match status" value="1"/>
</dbReference>
<dbReference type="RefSeq" id="WP_125674888.1">
    <property type="nucleotide sequence ID" value="NZ_JBHTOI010000004.1"/>
</dbReference>
<keyword evidence="3" id="KW-0378">Hydrolase</keyword>
<keyword evidence="1" id="KW-1133">Transmembrane helix</keyword>
<dbReference type="EMBL" id="JBHTOI010000004">
    <property type="protein sequence ID" value="MFD1417344.1"/>
    <property type="molecule type" value="Genomic_DNA"/>
</dbReference>
<dbReference type="PANTHER" id="PTHR30487:SF0">
    <property type="entry name" value="PREPILIN LEADER PEPTIDASE_N-METHYLTRANSFERASE-RELATED"/>
    <property type="match status" value="1"/>
</dbReference>
<evidence type="ECO:0000256" key="1">
    <source>
        <dbReference type="SAM" id="Phobius"/>
    </source>
</evidence>
<dbReference type="EC" id="3.4.23.-" evidence="3"/>
<feature type="transmembrane region" description="Helical" evidence="1">
    <location>
        <begin position="168"/>
        <end position="196"/>
    </location>
</feature>
<dbReference type="InterPro" id="IPR050882">
    <property type="entry name" value="Prepilin_peptidase/N-MTase"/>
</dbReference>
<evidence type="ECO:0000313" key="4">
    <source>
        <dbReference type="Proteomes" id="UP001597251"/>
    </source>
</evidence>
<feature type="transmembrane region" description="Helical" evidence="1">
    <location>
        <begin position="114"/>
        <end position="132"/>
    </location>
</feature>
<feature type="transmembrane region" description="Helical" evidence="1">
    <location>
        <begin position="7"/>
        <end position="25"/>
    </location>
</feature>
<protein>
    <submittedName>
        <fullName evidence="3">Prepilin peptidase</fullName>
        <ecNumber evidence="3">3.4.23.-</ecNumber>
    </submittedName>
</protein>
<organism evidence="3 4">
    <name type="scientific">Companilactobacillus keshanensis</name>
    <dbReference type="NCBI Taxonomy" id="2486003"/>
    <lineage>
        <taxon>Bacteria</taxon>
        <taxon>Bacillati</taxon>
        <taxon>Bacillota</taxon>
        <taxon>Bacilli</taxon>
        <taxon>Lactobacillales</taxon>
        <taxon>Lactobacillaceae</taxon>
        <taxon>Companilactobacillus</taxon>
    </lineage>
</organism>
<keyword evidence="4" id="KW-1185">Reference proteome</keyword>
<keyword evidence="1" id="KW-0472">Membrane</keyword>
<gene>
    <name evidence="3" type="ORF">ACFQ42_01020</name>
</gene>
<feature type="transmembrane region" description="Helical" evidence="1">
    <location>
        <begin position="202"/>
        <end position="218"/>
    </location>
</feature>
<keyword evidence="1" id="KW-0812">Transmembrane</keyword>
<dbReference type="InterPro" id="IPR010627">
    <property type="entry name" value="Prepilin_pept_A24_N"/>
</dbReference>
<dbReference type="Proteomes" id="UP001597251">
    <property type="component" value="Unassembled WGS sequence"/>
</dbReference>
<dbReference type="GO" id="GO:0016787">
    <property type="term" value="F:hydrolase activity"/>
    <property type="evidence" value="ECO:0007669"/>
    <property type="project" value="UniProtKB-KW"/>
</dbReference>
<comment type="caution">
    <text evidence="3">The sequence shown here is derived from an EMBL/GenBank/DDBJ whole genome shotgun (WGS) entry which is preliminary data.</text>
</comment>
<reference evidence="4" key="1">
    <citation type="journal article" date="2019" name="Int. J. Syst. Evol. Microbiol.">
        <title>The Global Catalogue of Microorganisms (GCM) 10K type strain sequencing project: providing services to taxonomists for standard genome sequencing and annotation.</title>
        <authorList>
            <consortium name="The Broad Institute Genomics Platform"/>
            <consortium name="The Broad Institute Genome Sequencing Center for Infectious Disease"/>
            <person name="Wu L."/>
            <person name="Ma J."/>
        </authorList>
    </citation>
    <scope>NUCLEOTIDE SEQUENCE [LARGE SCALE GENOMIC DNA]</scope>
    <source>
        <strain evidence="4">CCM 8936</strain>
    </source>
</reference>
<feature type="transmembrane region" description="Helical" evidence="1">
    <location>
        <begin position="83"/>
        <end position="107"/>
    </location>
</feature>
<evidence type="ECO:0000259" key="2">
    <source>
        <dbReference type="Pfam" id="PF06750"/>
    </source>
</evidence>
<sequence>MNYIFNFLIFTFGTSIVSFLTVIAHEYPHIDPIRRSQCDSCQRTLHWFEIIPIWSYLIAKGNCKTCNKPIDKFYPLTEMVGGLFLLVASLTHQNLTFVTSLFTVLTLLAFSDHFFGYVYLSSYLLFVPIIILNIQHLYFIPALIVYTLLMLLNYLYEGIGSGDIEILTILAILVGFDSILKIILLACFLCLVNFYLTYNSKFRFIPYITISTAIILILR</sequence>
<feature type="domain" description="Prepilin peptidase A24 N-terminal" evidence="2">
    <location>
        <begin position="12"/>
        <end position="89"/>
    </location>
</feature>
<evidence type="ECO:0000313" key="3">
    <source>
        <dbReference type="EMBL" id="MFD1417344.1"/>
    </source>
</evidence>
<name>A0ABW4BTQ0_9LACO</name>
<feature type="transmembrane region" description="Helical" evidence="1">
    <location>
        <begin position="138"/>
        <end position="156"/>
    </location>
</feature>
<proteinExistence type="predicted"/>